<evidence type="ECO:0000256" key="9">
    <source>
        <dbReference type="RuleBase" id="RU003794"/>
    </source>
</evidence>
<keyword evidence="5 9" id="KW-0812">Transmembrane</keyword>
<comment type="similarity">
    <text evidence="2 8">Belongs to the peptidase A24 family.</text>
</comment>
<dbReference type="EC" id="3.4.23.43" evidence="9"/>
<dbReference type="EC" id="2.1.1.-" evidence="9"/>
<evidence type="ECO:0000259" key="11">
    <source>
        <dbReference type="Pfam" id="PF01478"/>
    </source>
</evidence>
<dbReference type="Gene3D" id="1.20.120.1220">
    <property type="match status" value="1"/>
</dbReference>
<dbReference type="EMBL" id="BAAAYN010000008">
    <property type="protein sequence ID" value="GAA3384549.1"/>
    <property type="molecule type" value="Genomic_DNA"/>
</dbReference>
<dbReference type="PANTHER" id="PTHR30487:SF0">
    <property type="entry name" value="PREPILIN LEADER PEPTIDASE_N-METHYLTRANSFERASE-RELATED"/>
    <property type="match status" value="1"/>
</dbReference>
<evidence type="ECO:0000313" key="14">
    <source>
        <dbReference type="Proteomes" id="UP001501676"/>
    </source>
</evidence>
<evidence type="ECO:0000256" key="2">
    <source>
        <dbReference type="ARBA" id="ARBA00005801"/>
    </source>
</evidence>
<dbReference type="PANTHER" id="PTHR30487">
    <property type="entry name" value="TYPE 4 PREPILIN-LIKE PROTEINS LEADER PEPTIDE-PROCESSING ENZYME"/>
    <property type="match status" value="1"/>
</dbReference>
<protein>
    <recommendedName>
        <fullName evidence="9">Prepilin leader peptidase/N-methyltransferase</fullName>
        <ecNumber evidence="9">2.1.1.-</ecNumber>
        <ecNumber evidence="9">3.4.23.43</ecNumber>
    </recommendedName>
</protein>
<organism evidence="13 14">
    <name type="scientific">Cryptosporangium minutisporangium</name>
    <dbReference type="NCBI Taxonomy" id="113569"/>
    <lineage>
        <taxon>Bacteria</taxon>
        <taxon>Bacillati</taxon>
        <taxon>Actinomycetota</taxon>
        <taxon>Actinomycetes</taxon>
        <taxon>Cryptosporangiales</taxon>
        <taxon>Cryptosporangiaceae</taxon>
        <taxon>Cryptosporangium</taxon>
    </lineage>
</organism>
<feature type="transmembrane region" description="Helical" evidence="10">
    <location>
        <begin position="229"/>
        <end position="252"/>
    </location>
</feature>
<dbReference type="Pfam" id="PF01478">
    <property type="entry name" value="Peptidase_A24"/>
    <property type="match status" value="1"/>
</dbReference>
<comment type="caution">
    <text evidence="13">The sequence shown here is derived from an EMBL/GenBank/DDBJ whole genome shotgun (WGS) entry which is preliminary data.</text>
</comment>
<dbReference type="RefSeq" id="WP_345727227.1">
    <property type="nucleotide sequence ID" value="NZ_BAAAYN010000008.1"/>
</dbReference>
<dbReference type="Pfam" id="PF06750">
    <property type="entry name" value="A24_N_bact"/>
    <property type="match status" value="1"/>
</dbReference>
<evidence type="ECO:0000256" key="6">
    <source>
        <dbReference type="ARBA" id="ARBA00022989"/>
    </source>
</evidence>
<reference evidence="14" key="1">
    <citation type="journal article" date="2019" name="Int. J. Syst. Evol. Microbiol.">
        <title>The Global Catalogue of Microorganisms (GCM) 10K type strain sequencing project: providing services to taxonomists for standard genome sequencing and annotation.</title>
        <authorList>
            <consortium name="The Broad Institute Genomics Platform"/>
            <consortium name="The Broad Institute Genome Sequencing Center for Infectious Disease"/>
            <person name="Wu L."/>
            <person name="Ma J."/>
        </authorList>
    </citation>
    <scope>NUCLEOTIDE SEQUENCE [LARGE SCALE GENOMIC DNA]</scope>
    <source>
        <strain evidence="14">JCM 9458</strain>
    </source>
</reference>
<keyword evidence="6 10" id="KW-1133">Transmembrane helix</keyword>
<gene>
    <name evidence="13" type="ORF">GCM10020369_14680</name>
</gene>
<feature type="transmembrane region" description="Helical" evidence="10">
    <location>
        <begin position="124"/>
        <end position="142"/>
    </location>
</feature>
<keyword evidence="3" id="KW-1003">Cell membrane</keyword>
<feature type="transmembrane region" description="Helical" evidence="10">
    <location>
        <begin position="197"/>
        <end position="217"/>
    </location>
</feature>
<dbReference type="InterPro" id="IPR000045">
    <property type="entry name" value="Prepilin_IV_endopep_pep"/>
</dbReference>
<keyword evidence="14" id="KW-1185">Reference proteome</keyword>
<accession>A0ABP6ST54</accession>
<keyword evidence="9" id="KW-0645">Protease</keyword>
<keyword evidence="7 10" id="KW-0472">Membrane</keyword>
<dbReference type="PRINTS" id="PR00864">
    <property type="entry name" value="PREPILNPTASE"/>
</dbReference>
<feature type="domain" description="Prepilin peptidase A24 N-terminal" evidence="12">
    <location>
        <begin position="8"/>
        <end position="91"/>
    </location>
</feature>
<keyword evidence="9" id="KW-0489">Methyltransferase</keyword>
<dbReference type="InterPro" id="IPR014032">
    <property type="entry name" value="Peptidase_A24A_bac"/>
</dbReference>
<evidence type="ECO:0000256" key="5">
    <source>
        <dbReference type="ARBA" id="ARBA00022692"/>
    </source>
</evidence>
<keyword evidence="4" id="KW-0997">Cell inner membrane</keyword>
<comment type="subcellular location">
    <subcellularLocation>
        <location evidence="1">Cell inner membrane</location>
        <topology evidence="1">Multi-pass membrane protein</topology>
    </subcellularLocation>
    <subcellularLocation>
        <location evidence="9">Cell membrane</location>
        <topology evidence="9">Multi-pass membrane protein</topology>
    </subcellularLocation>
</comment>
<proteinExistence type="inferred from homology"/>
<feature type="domain" description="Prepilin type IV endopeptidase peptidase" evidence="11">
    <location>
        <begin position="102"/>
        <end position="212"/>
    </location>
</feature>
<keyword evidence="9" id="KW-0808">Transferase</keyword>
<evidence type="ECO:0000256" key="7">
    <source>
        <dbReference type="ARBA" id="ARBA00023136"/>
    </source>
</evidence>
<evidence type="ECO:0000256" key="4">
    <source>
        <dbReference type="ARBA" id="ARBA00022519"/>
    </source>
</evidence>
<keyword evidence="9" id="KW-0511">Multifunctional enzyme</keyword>
<feature type="transmembrane region" description="Helical" evidence="10">
    <location>
        <begin position="81"/>
        <end position="112"/>
    </location>
</feature>
<evidence type="ECO:0000256" key="1">
    <source>
        <dbReference type="ARBA" id="ARBA00004429"/>
    </source>
</evidence>
<dbReference type="Proteomes" id="UP001501676">
    <property type="component" value="Unassembled WGS sequence"/>
</dbReference>
<evidence type="ECO:0000256" key="3">
    <source>
        <dbReference type="ARBA" id="ARBA00022475"/>
    </source>
</evidence>
<dbReference type="InterPro" id="IPR010627">
    <property type="entry name" value="Prepilin_pept_A24_N"/>
</dbReference>
<name>A0ABP6ST54_9ACTN</name>
<evidence type="ECO:0000256" key="10">
    <source>
        <dbReference type="SAM" id="Phobius"/>
    </source>
</evidence>
<evidence type="ECO:0000313" key="13">
    <source>
        <dbReference type="EMBL" id="GAA3384549.1"/>
    </source>
</evidence>
<keyword evidence="9" id="KW-0378">Hydrolase</keyword>
<comment type="function">
    <text evidence="9">Plays an essential role in type IV pili and type II pseudopili formation by proteolytically removing the leader sequence from substrate proteins and subsequently monomethylating the alpha-amino group of the newly exposed N-terminal phenylalanine.</text>
</comment>
<dbReference type="InterPro" id="IPR050882">
    <property type="entry name" value="Prepilin_peptidase/N-MTase"/>
</dbReference>
<evidence type="ECO:0000256" key="8">
    <source>
        <dbReference type="RuleBase" id="RU003793"/>
    </source>
</evidence>
<comment type="catalytic activity">
    <reaction evidence="9">
        <text>Typically cleaves a -Gly-|-Phe- bond to release an N-terminal, basic peptide of 5-8 residues from type IV prepilin, and then N-methylates the new N-terminal amino group, the methyl donor being S-adenosyl-L-methionine.</text>
        <dbReference type="EC" id="3.4.23.43"/>
    </reaction>
</comment>
<sequence>MILVLAGVLGLAVGSFLNVVVHRVPRDESLLRPASHCPACEAPIRHRHNVPVVGWLVLGGRCADCRTPISVRYPLVELGTALLFVAITARFGVTWALPAYLYLAAIAVPLTLIDLDVQRLPNRIVLPSYGVGAALLLTAAALSSDWAAATRAITAMTVLYGAYWLMALAYPGGMGFGDVKLAGLLGLYLGWLGWSSVWVGTFTAFLLGGTVGVILLATRRATGKTPIPFGPSMLAGGLLAVFAAPPIANWYASVVYVAG</sequence>
<evidence type="ECO:0000259" key="12">
    <source>
        <dbReference type="Pfam" id="PF06750"/>
    </source>
</evidence>